<proteinExistence type="inferred from homology"/>
<evidence type="ECO:0000256" key="6">
    <source>
        <dbReference type="SAM" id="SignalP"/>
    </source>
</evidence>
<feature type="region of interest" description="Disordered" evidence="5">
    <location>
        <begin position="292"/>
        <end position="311"/>
    </location>
</feature>
<dbReference type="PANTHER" id="PTHR30290:SF65">
    <property type="entry name" value="MONOACYL PHOSPHATIDYLINOSITOL TETRAMANNOSIDE-BINDING PROTEIN LPQW-RELATED"/>
    <property type="match status" value="1"/>
</dbReference>
<dbReference type="AlphaFoldDB" id="A0A1G7AQ84"/>
<protein>
    <submittedName>
        <fullName evidence="8">Peptide/nickel transport system substrate-binding protein</fullName>
    </submittedName>
</protein>
<accession>A0A1G7AQ84</accession>
<organism evidence="8 9">
    <name type="scientific">Ruegeria marina</name>
    <dbReference type="NCBI Taxonomy" id="639004"/>
    <lineage>
        <taxon>Bacteria</taxon>
        <taxon>Pseudomonadati</taxon>
        <taxon>Pseudomonadota</taxon>
        <taxon>Alphaproteobacteria</taxon>
        <taxon>Rhodobacterales</taxon>
        <taxon>Roseobacteraceae</taxon>
        <taxon>Ruegeria</taxon>
    </lineage>
</organism>
<dbReference type="FunFam" id="3.10.105.10:FF:000006">
    <property type="entry name" value="Peptide ABC transporter substrate-binding protein"/>
    <property type="match status" value="1"/>
</dbReference>
<dbReference type="SUPFAM" id="SSF53850">
    <property type="entry name" value="Periplasmic binding protein-like II"/>
    <property type="match status" value="1"/>
</dbReference>
<feature type="signal peptide" evidence="6">
    <location>
        <begin position="1"/>
        <end position="22"/>
    </location>
</feature>
<dbReference type="PIRSF" id="PIRSF002741">
    <property type="entry name" value="MppA"/>
    <property type="match status" value="1"/>
</dbReference>
<evidence type="ECO:0000256" key="3">
    <source>
        <dbReference type="ARBA" id="ARBA00022448"/>
    </source>
</evidence>
<dbReference type="STRING" id="639004.SAMN04488239_11519"/>
<feature type="chain" id="PRO_5011660628" evidence="6">
    <location>
        <begin position="23"/>
        <end position="568"/>
    </location>
</feature>
<name>A0A1G7AQ84_9RHOB</name>
<dbReference type="Pfam" id="PF00496">
    <property type="entry name" value="SBP_bac_5"/>
    <property type="match status" value="1"/>
</dbReference>
<comment type="similarity">
    <text evidence="2">Belongs to the bacterial solute-binding protein 5 family.</text>
</comment>
<dbReference type="EMBL" id="FMZV01000015">
    <property type="protein sequence ID" value="SDE16860.1"/>
    <property type="molecule type" value="Genomic_DNA"/>
</dbReference>
<evidence type="ECO:0000256" key="4">
    <source>
        <dbReference type="ARBA" id="ARBA00022729"/>
    </source>
</evidence>
<reference evidence="9" key="1">
    <citation type="submission" date="2016-10" db="EMBL/GenBank/DDBJ databases">
        <authorList>
            <person name="Varghese N."/>
            <person name="Submissions S."/>
        </authorList>
    </citation>
    <scope>NUCLEOTIDE SEQUENCE [LARGE SCALE GENOMIC DNA]</scope>
    <source>
        <strain evidence="9">CGMCC 1.9108</strain>
    </source>
</reference>
<evidence type="ECO:0000256" key="1">
    <source>
        <dbReference type="ARBA" id="ARBA00004418"/>
    </source>
</evidence>
<dbReference type="Gene3D" id="3.10.105.10">
    <property type="entry name" value="Dipeptide-binding Protein, Domain 3"/>
    <property type="match status" value="1"/>
</dbReference>
<dbReference type="InterPro" id="IPR000914">
    <property type="entry name" value="SBP_5_dom"/>
</dbReference>
<comment type="subcellular location">
    <subcellularLocation>
        <location evidence="1">Periplasm</location>
    </subcellularLocation>
</comment>
<dbReference type="CDD" id="cd08513">
    <property type="entry name" value="PBP2_thermophilic_Hb8_like"/>
    <property type="match status" value="1"/>
</dbReference>
<dbReference type="GO" id="GO:0030288">
    <property type="term" value="C:outer membrane-bounded periplasmic space"/>
    <property type="evidence" value="ECO:0007669"/>
    <property type="project" value="UniProtKB-ARBA"/>
</dbReference>
<dbReference type="GO" id="GO:1904680">
    <property type="term" value="F:peptide transmembrane transporter activity"/>
    <property type="evidence" value="ECO:0007669"/>
    <property type="project" value="TreeGrafter"/>
</dbReference>
<sequence length="568" mass="61477">MKLKTLLMGAIACTAMAPAAFAERGKDGNVSIIYWQAPSILNPFLSGGTKDVESSSLIIEPLARYDENGGMVPFLATEIPTVANGGVSEDLTTITWKIAPGIKWSDGSAFTAHDVKFTADYCMHPEGGCAQLTKFEGVTSVEVIDDLTVKVTFDKPTPFPYGPFVGGESPIIQKAQFENCMGAKAPECTEQNFGPIGTGPFVVTEFKPNDVITMKANENYRDPNKPAFATLTFKGGGDATAAGRAVMETGEFDYAWNLQLAPEVIQQMQAGGKGTPIAGFGPLVERIMLNQTNPSPDLPEGERSTAKHPHPFLKDPAVYKAMSMAIDRPLLVEIGYGQAGQVTCNWVPAPAAVNSDTFKCDTQDIEGAKKLLDDAGIVDTDGDGIREKDGVPLKVVYQTSTNAVRQDFQALIKEWWAEIGIESELRNINASVFFGGDPGSPDTFQKFYADVEMYANTFNGTDPQSYLANLLCDKAPKPESQWQGENISRWCSEEYDALHAELTKTADAAERAAIARKLNDMAIEGGAMIPLVHRGRLSAHSNTLGGVVLNVWDSELWNAADWYRKTGS</sequence>
<gene>
    <name evidence="8" type="ORF">SAMN04488239_11519</name>
</gene>
<keyword evidence="4 6" id="KW-0732">Signal</keyword>
<evidence type="ECO:0000313" key="8">
    <source>
        <dbReference type="EMBL" id="SDE16860.1"/>
    </source>
</evidence>
<dbReference type="InterPro" id="IPR039424">
    <property type="entry name" value="SBP_5"/>
</dbReference>
<dbReference type="GO" id="GO:0015833">
    <property type="term" value="P:peptide transport"/>
    <property type="evidence" value="ECO:0007669"/>
    <property type="project" value="TreeGrafter"/>
</dbReference>
<dbReference type="Proteomes" id="UP000199628">
    <property type="component" value="Unassembled WGS sequence"/>
</dbReference>
<keyword evidence="3" id="KW-0813">Transport</keyword>
<evidence type="ECO:0000256" key="5">
    <source>
        <dbReference type="SAM" id="MobiDB-lite"/>
    </source>
</evidence>
<feature type="domain" description="Solute-binding protein family 5" evidence="7">
    <location>
        <begin position="72"/>
        <end position="471"/>
    </location>
</feature>
<dbReference type="PANTHER" id="PTHR30290">
    <property type="entry name" value="PERIPLASMIC BINDING COMPONENT OF ABC TRANSPORTER"/>
    <property type="match status" value="1"/>
</dbReference>
<evidence type="ECO:0000259" key="7">
    <source>
        <dbReference type="Pfam" id="PF00496"/>
    </source>
</evidence>
<dbReference type="InterPro" id="IPR030678">
    <property type="entry name" value="Peptide/Ni-bd"/>
</dbReference>
<dbReference type="RefSeq" id="WP_093035028.1">
    <property type="nucleotide sequence ID" value="NZ_FMZV01000015.1"/>
</dbReference>
<dbReference type="OrthoDB" id="9803988at2"/>
<keyword evidence="9" id="KW-1185">Reference proteome</keyword>
<dbReference type="Gene3D" id="3.40.190.10">
    <property type="entry name" value="Periplasmic binding protein-like II"/>
    <property type="match status" value="1"/>
</dbReference>
<evidence type="ECO:0000313" key="9">
    <source>
        <dbReference type="Proteomes" id="UP000199628"/>
    </source>
</evidence>
<evidence type="ECO:0000256" key="2">
    <source>
        <dbReference type="ARBA" id="ARBA00005695"/>
    </source>
</evidence>
<dbReference type="GO" id="GO:0043190">
    <property type="term" value="C:ATP-binding cassette (ABC) transporter complex"/>
    <property type="evidence" value="ECO:0007669"/>
    <property type="project" value="InterPro"/>
</dbReference>